<gene>
    <name evidence="2" type="ORF">DPMN_140422</name>
</gene>
<reference evidence="2" key="2">
    <citation type="submission" date="2020-11" db="EMBL/GenBank/DDBJ databases">
        <authorList>
            <person name="McCartney M.A."/>
            <person name="Auch B."/>
            <person name="Kono T."/>
            <person name="Mallez S."/>
            <person name="Becker A."/>
            <person name="Gohl D.M."/>
            <person name="Silverstein K.A.T."/>
            <person name="Koren S."/>
            <person name="Bechman K.B."/>
            <person name="Herman A."/>
            <person name="Abrahante J.E."/>
            <person name="Garbe J."/>
        </authorList>
    </citation>
    <scope>NUCLEOTIDE SEQUENCE</scope>
    <source>
        <strain evidence="2">Duluth1</strain>
        <tissue evidence="2">Whole animal</tissue>
    </source>
</reference>
<organism evidence="2 3">
    <name type="scientific">Dreissena polymorpha</name>
    <name type="common">Zebra mussel</name>
    <name type="synonym">Mytilus polymorpha</name>
    <dbReference type="NCBI Taxonomy" id="45954"/>
    <lineage>
        <taxon>Eukaryota</taxon>
        <taxon>Metazoa</taxon>
        <taxon>Spiralia</taxon>
        <taxon>Lophotrochozoa</taxon>
        <taxon>Mollusca</taxon>
        <taxon>Bivalvia</taxon>
        <taxon>Autobranchia</taxon>
        <taxon>Heteroconchia</taxon>
        <taxon>Euheterodonta</taxon>
        <taxon>Imparidentia</taxon>
        <taxon>Neoheterodontei</taxon>
        <taxon>Myida</taxon>
        <taxon>Dreissenoidea</taxon>
        <taxon>Dreissenidae</taxon>
        <taxon>Dreissena</taxon>
    </lineage>
</organism>
<dbReference type="AlphaFoldDB" id="A0A9D4JGN4"/>
<feature type="region of interest" description="Disordered" evidence="1">
    <location>
        <begin position="1"/>
        <end position="25"/>
    </location>
</feature>
<name>A0A9D4JGN4_DREPO</name>
<keyword evidence="3" id="KW-1185">Reference proteome</keyword>
<comment type="caution">
    <text evidence="2">The sequence shown here is derived from an EMBL/GenBank/DDBJ whole genome shotgun (WGS) entry which is preliminary data.</text>
</comment>
<reference evidence="2" key="1">
    <citation type="journal article" date="2019" name="bioRxiv">
        <title>The Genome of the Zebra Mussel, Dreissena polymorpha: A Resource for Invasive Species Research.</title>
        <authorList>
            <person name="McCartney M.A."/>
            <person name="Auch B."/>
            <person name="Kono T."/>
            <person name="Mallez S."/>
            <person name="Zhang Y."/>
            <person name="Obille A."/>
            <person name="Becker A."/>
            <person name="Abrahante J.E."/>
            <person name="Garbe J."/>
            <person name="Badalamenti J.P."/>
            <person name="Herman A."/>
            <person name="Mangelson H."/>
            <person name="Liachko I."/>
            <person name="Sullivan S."/>
            <person name="Sone E.D."/>
            <person name="Koren S."/>
            <person name="Silverstein K.A.T."/>
            <person name="Beckman K.B."/>
            <person name="Gohl D.M."/>
        </authorList>
    </citation>
    <scope>NUCLEOTIDE SEQUENCE</scope>
    <source>
        <strain evidence="2">Duluth1</strain>
        <tissue evidence="2">Whole animal</tissue>
    </source>
</reference>
<accession>A0A9D4JGN4</accession>
<sequence>MSRRKQARPRHVDDPDLESPAIAPNTVVPVFEESDSEEHSVETRHSPALDVSTLDNCSPQCTEAELVLYSALLIAAAAETAATSPVANHVSA</sequence>
<dbReference type="EMBL" id="JAIWYP010000006">
    <property type="protein sequence ID" value="KAH3812001.1"/>
    <property type="molecule type" value="Genomic_DNA"/>
</dbReference>
<evidence type="ECO:0000256" key="1">
    <source>
        <dbReference type="SAM" id="MobiDB-lite"/>
    </source>
</evidence>
<proteinExistence type="predicted"/>
<evidence type="ECO:0000313" key="2">
    <source>
        <dbReference type="EMBL" id="KAH3812001.1"/>
    </source>
</evidence>
<evidence type="ECO:0000313" key="3">
    <source>
        <dbReference type="Proteomes" id="UP000828390"/>
    </source>
</evidence>
<dbReference type="Proteomes" id="UP000828390">
    <property type="component" value="Unassembled WGS sequence"/>
</dbReference>
<protein>
    <submittedName>
        <fullName evidence="2">Uncharacterized protein</fullName>
    </submittedName>
</protein>